<reference evidence="1" key="1">
    <citation type="journal article" date="2023" name="G3 (Bethesda)">
        <title>A reference genome for the long-term kleptoplast-retaining sea slug Elysia crispata morphotype clarki.</title>
        <authorList>
            <person name="Eastman K.E."/>
            <person name="Pendleton A.L."/>
            <person name="Shaikh M.A."/>
            <person name="Suttiyut T."/>
            <person name="Ogas R."/>
            <person name="Tomko P."/>
            <person name="Gavelis G."/>
            <person name="Widhalm J.R."/>
            <person name="Wisecaver J.H."/>
        </authorList>
    </citation>
    <scope>NUCLEOTIDE SEQUENCE</scope>
    <source>
        <strain evidence="1">ECLA1</strain>
    </source>
</reference>
<dbReference type="EMBL" id="JAWDGP010001860">
    <property type="protein sequence ID" value="KAK3787553.1"/>
    <property type="molecule type" value="Genomic_DNA"/>
</dbReference>
<proteinExistence type="predicted"/>
<accession>A0AAE1AGN7</accession>
<sequence>MYDYGIFRYPLYLVLCPQLSPLDEHVTKNRVGHGSNRLCSQIKKRKGTGISKGHCS</sequence>
<dbReference type="Proteomes" id="UP001283361">
    <property type="component" value="Unassembled WGS sequence"/>
</dbReference>
<protein>
    <submittedName>
        <fullName evidence="1">Uncharacterized protein</fullName>
    </submittedName>
</protein>
<dbReference type="AlphaFoldDB" id="A0AAE1AGN7"/>
<evidence type="ECO:0000313" key="2">
    <source>
        <dbReference type="Proteomes" id="UP001283361"/>
    </source>
</evidence>
<keyword evidence="2" id="KW-1185">Reference proteome</keyword>
<name>A0AAE1AGN7_9GAST</name>
<organism evidence="1 2">
    <name type="scientific">Elysia crispata</name>
    <name type="common">lettuce slug</name>
    <dbReference type="NCBI Taxonomy" id="231223"/>
    <lineage>
        <taxon>Eukaryota</taxon>
        <taxon>Metazoa</taxon>
        <taxon>Spiralia</taxon>
        <taxon>Lophotrochozoa</taxon>
        <taxon>Mollusca</taxon>
        <taxon>Gastropoda</taxon>
        <taxon>Heterobranchia</taxon>
        <taxon>Euthyneura</taxon>
        <taxon>Panpulmonata</taxon>
        <taxon>Sacoglossa</taxon>
        <taxon>Placobranchoidea</taxon>
        <taxon>Plakobranchidae</taxon>
        <taxon>Elysia</taxon>
    </lineage>
</organism>
<evidence type="ECO:0000313" key="1">
    <source>
        <dbReference type="EMBL" id="KAK3787553.1"/>
    </source>
</evidence>
<comment type="caution">
    <text evidence="1">The sequence shown here is derived from an EMBL/GenBank/DDBJ whole genome shotgun (WGS) entry which is preliminary data.</text>
</comment>
<gene>
    <name evidence="1" type="ORF">RRG08_042095</name>
</gene>